<dbReference type="NCBIfam" id="TIGR01409">
    <property type="entry name" value="TAT_signal_seq"/>
    <property type="match status" value="1"/>
</dbReference>
<dbReference type="Pfam" id="PF03401">
    <property type="entry name" value="TctC"/>
    <property type="match status" value="1"/>
</dbReference>
<organism evidence="2 3">
    <name type="scientific">Noviherbaspirillum humi</name>
    <dbReference type="NCBI Taxonomy" id="1688639"/>
    <lineage>
        <taxon>Bacteria</taxon>
        <taxon>Pseudomonadati</taxon>
        <taxon>Pseudomonadota</taxon>
        <taxon>Betaproteobacteria</taxon>
        <taxon>Burkholderiales</taxon>
        <taxon>Oxalobacteraceae</taxon>
        <taxon>Noviherbaspirillum</taxon>
    </lineage>
</organism>
<dbReference type="AlphaFoldDB" id="A0A239HE45"/>
<dbReference type="PANTHER" id="PTHR42928:SF5">
    <property type="entry name" value="BLR1237 PROTEIN"/>
    <property type="match status" value="1"/>
</dbReference>
<accession>A0A239HE45</accession>
<dbReference type="EMBL" id="FZOT01000006">
    <property type="protein sequence ID" value="SNS79706.1"/>
    <property type="molecule type" value="Genomic_DNA"/>
</dbReference>
<dbReference type="RefSeq" id="WP_089399578.1">
    <property type="nucleotide sequence ID" value="NZ_FZOT01000006.1"/>
</dbReference>
<dbReference type="Proteomes" id="UP000198284">
    <property type="component" value="Unassembled WGS sequence"/>
</dbReference>
<name>A0A239HE45_9BURK</name>
<protein>
    <submittedName>
        <fullName evidence="2">Tat (Twin-arginine translocation) pathway signal sequence</fullName>
    </submittedName>
</protein>
<dbReference type="PANTHER" id="PTHR42928">
    <property type="entry name" value="TRICARBOXYLATE-BINDING PROTEIN"/>
    <property type="match status" value="1"/>
</dbReference>
<dbReference type="OrthoDB" id="9125369at2"/>
<dbReference type="PROSITE" id="PS51318">
    <property type="entry name" value="TAT"/>
    <property type="match status" value="1"/>
</dbReference>
<dbReference type="InterPro" id="IPR042100">
    <property type="entry name" value="Bug_dom1"/>
</dbReference>
<evidence type="ECO:0000313" key="3">
    <source>
        <dbReference type="Proteomes" id="UP000198284"/>
    </source>
</evidence>
<gene>
    <name evidence="2" type="ORF">SAMN06265795_106218</name>
</gene>
<dbReference type="InterPro" id="IPR019546">
    <property type="entry name" value="TAT_signal_bac_arc"/>
</dbReference>
<dbReference type="PIRSF" id="PIRSF017082">
    <property type="entry name" value="YflP"/>
    <property type="match status" value="1"/>
</dbReference>
<dbReference type="SUPFAM" id="SSF53850">
    <property type="entry name" value="Periplasmic binding protein-like II"/>
    <property type="match status" value="1"/>
</dbReference>
<evidence type="ECO:0000313" key="2">
    <source>
        <dbReference type="EMBL" id="SNS79706.1"/>
    </source>
</evidence>
<reference evidence="2 3" key="1">
    <citation type="submission" date="2017-06" db="EMBL/GenBank/DDBJ databases">
        <authorList>
            <person name="Kim H.J."/>
            <person name="Triplett B.A."/>
        </authorList>
    </citation>
    <scope>NUCLEOTIDE SEQUENCE [LARGE SCALE GENOMIC DNA]</scope>
    <source>
        <strain evidence="2 3">U15</strain>
    </source>
</reference>
<keyword evidence="3" id="KW-1185">Reference proteome</keyword>
<comment type="similarity">
    <text evidence="1">Belongs to the UPF0065 (bug) family.</text>
</comment>
<dbReference type="Pfam" id="PF10518">
    <property type="entry name" value="TAT_signal"/>
    <property type="match status" value="1"/>
</dbReference>
<dbReference type="Gene3D" id="3.40.190.150">
    <property type="entry name" value="Bordetella uptake gene, domain 1"/>
    <property type="match status" value="1"/>
</dbReference>
<dbReference type="Gene3D" id="3.40.190.10">
    <property type="entry name" value="Periplasmic binding protein-like II"/>
    <property type="match status" value="1"/>
</dbReference>
<dbReference type="CDD" id="cd07012">
    <property type="entry name" value="PBP2_Bug_TTT"/>
    <property type="match status" value="1"/>
</dbReference>
<dbReference type="InterPro" id="IPR006311">
    <property type="entry name" value="TAT_signal"/>
</dbReference>
<sequence length="333" mass="35775">MTDSRKPSVPFSRRDFLKASAAAGATLAAPGLAVAQQNYPNKPIRLICPWPAGGSTDVVMRTFAESAGKALGGTMIVENKPGAGGIFGAAELANARPDGYTISQLPLGIFRLPHMQQVTFDPVKDLTYIACLTGYTFGMVVRSDSPIKSMKDLVDYAKANPGQFSYGSTGTGTTPHLVVEQFARRAGVKLLHIPYKGNADGMQALLGGHVMAHSDATGWAGAVESGRARLLATYGSKRTKRWPNVPTLQELGYQTVSDSPFGIGGPKGMDPALVRKLHDAFKKTLEDPNVLAVLDKFDQPVIYMDSAAYTKFAQDTYREEKETVEMLGLQKTS</sequence>
<proteinExistence type="inferred from homology"/>
<evidence type="ECO:0000256" key="1">
    <source>
        <dbReference type="ARBA" id="ARBA00006987"/>
    </source>
</evidence>
<dbReference type="InterPro" id="IPR005064">
    <property type="entry name" value="BUG"/>
</dbReference>